<dbReference type="PANTHER" id="PTHR12137:SF54">
    <property type="entry name" value="CARBOHYDRATE SULFOTRANSFERASE"/>
    <property type="match status" value="1"/>
</dbReference>
<proteinExistence type="predicted"/>
<keyword evidence="7" id="KW-0325">Glycoprotein</keyword>
<keyword evidence="9" id="KW-1185">Reference proteome</keyword>
<dbReference type="GO" id="GO:0016051">
    <property type="term" value="P:carbohydrate biosynthetic process"/>
    <property type="evidence" value="ECO:0007669"/>
    <property type="project" value="InterPro"/>
</dbReference>
<protein>
    <submittedName>
        <fullName evidence="8">Sulfotransferase family protein</fullName>
    </submittedName>
</protein>
<name>A0A3M0C4P1_9PROT</name>
<comment type="caution">
    <text evidence="8">The sequence shown here is derived from an EMBL/GenBank/DDBJ whole genome shotgun (WGS) entry which is preliminary data.</text>
</comment>
<evidence type="ECO:0000256" key="2">
    <source>
        <dbReference type="ARBA" id="ARBA00022679"/>
    </source>
</evidence>
<gene>
    <name evidence="8" type="ORF">BXY39_2348</name>
</gene>
<dbReference type="Proteomes" id="UP000271227">
    <property type="component" value="Unassembled WGS sequence"/>
</dbReference>
<organism evidence="8 9">
    <name type="scientific">Eilatimonas milleporae</name>
    <dbReference type="NCBI Taxonomy" id="911205"/>
    <lineage>
        <taxon>Bacteria</taxon>
        <taxon>Pseudomonadati</taxon>
        <taxon>Pseudomonadota</taxon>
        <taxon>Alphaproteobacteria</taxon>
        <taxon>Kordiimonadales</taxon>
        <taxon>Kordiimonadaceae</taxon>
        <taxon>Eilatimonas</taxon>
    </lineage>
</organism>
<evidence type="ECO:0000256" key="5">
    <source>
        <dbReference type="ARBA" id="ARBA00023034"/>
    </source>
</evidence>
<comment type="subcellular location">
    <subcellularLocation>
        <location evidence="1">Golgi apparatus membrane</location>
        <topology evidence="1">Single-pass type II membrane protein</topology>
    </subcellularLocation>
</comment>
<keyword evidence="6" id="KW-0472">Membrane</keyword>
<evidence type="ECO:0000313" key="9">
    <source>
        <dbReference type="Proteomes" id="UP000271227"/>
    </source>
</evidence>
<sequence length="356" mass="41364">MPDCFPDPAYSLDESLIIHPLLHAPPLPVVYANNPKVGCTSIKTALWKASARLLGRGNTDVEDIHDLKAGIFVPDLLSAAEEIRVRAVEQSFWFSVVRNPFHRILSAYLDKVDGDTDPIIKGYLCRRFDLDPGTVSLETLSFEKFLELISTEEPVLIDPHFRPQYMNLLLPYARYDFIGRMENMQAVRNTLDGQSIFVEKIDGHRTAAAEKAERYYTPHTVELVRHLFARDFQVFGYCDTDPLSMGFSDMSLKFGDSVRDVLKKGVLEDRYLSDEKRLERLLYGDVPREKILKSILMADHEHDNWMVYRGILTFLVQNNYYLYFDEFSERYRNSVKKHLKVTGIDELRFEHSNFYW</sequence>
<dbReference type="InterPro" id="IPR018011">
    <property type="entry name" value="Carb_sulfotrans_8-10"/>
</dbReference>
<dbReference type="GO" id="GO:0008146">
    <property type="term" value="F:sulfotransferase activity"/>
    <property type="evidence" value="ECO:0007669"/>
    <property type="project" value="InterPro"/>
</dbReference>
<dbReference type="OrthoDB" id="1407035at2"/>
<reference evidence="8 9" key="1">
    <citation type="submission" date="2018-10" db="EMBL/GenBank/DDBJ databases">
        <title>Genomic Encyclopedia of Archaeal and Bacterial Type Strains, Phase II (KMG-II): from individual species to whole genera.</title>
        <authorList>
            <person name="Goeker M."/>
        </authorList>
    </citation>
    <scope>NUCLEOTIDE SEQUENCE [LARGE SCALE GENOMIC DNA]</scope>
    <source>
        <strain evidence="8 9">DSM 25217</strain>
    </source>
</reference>
<evidence type="ECO:0000256" key="6">
    <source>
        <dbReference type="ARBA" id="ARBA00023136"/>
    </source>
</evidence>
<dbReference type="Pfam" id="PF03567">
    <property type="entry name" value="Sulfotransfer_2"/>
    <property type="match status" value="1"/>
</dbReference>
<dbReference type="AlphaFoldDB" id="A0A3M0C4P1"/>
<keyword evidence="5" id="KW-0333">Golgi apparatus</keyword>
<evidence type="ECO:0000256" key="3">
    <source>
        <dbReference type="ARBA" id="ARBA00022692"/>
    </source>
</evidence>
<dbReference type="InterPro" id="IPR005331">
    <property type="entry name" value="Sulfotransferase"/>
</dbReference>
<dbReference type="InParanoid" id="A0A3M0C4P1"/>
<evidence type="ECO:0000313" key="8">
    <source>
        <dbReference type="EMBL" id="RMB04784.1"/>
    </source>
</evidence>
<keyword evidence="4" id="KW-1133">Transmembrane helix</keyword>
<keyword evidence="3" id="KW-0812">Transmembrane</keyword>
<evidence type="ECO:0000256" key="1">
    <source>
        <dbReference type="ARBA" id="ARBA00004323"/>
    </source>
</evidence>
<dbReference type="RefSeq" id="WP_121939054.1">
    <property type="nucleotide sequence ID" value="NZ_REFR01000012.1"/>
</dbReference>
<evidence type="ECO:0000256" key="7">
    <source>
        <dbReference type="ARBA" id="ARBA00023180"/>
    </source>
</evidence>
<evidence type="ECO:0000256" key="4">
    <source>
        <dbReference type="ARBA" id="ARBA00022989"/>
    </source>
</evidence>
<accession>A0A3M0C4P1</accession>
<dbReference type="PANTHER" id="PTHR12137">
    <property type="entry name" value="CARBOHYDRATE SULFOTRANSFERASE"/>
    <property type="match status" value="1"/>
</dbReference>
<dbReference type="GO" id="GO:0016020">
    <property type="term" value="C:membrane"/>
    <property type="evidence" value="ECO:0007669"/>
    <property type="project" value="InterPro"/>
</dbReference>
<dbReference type="EMBL" id="REFR01000012">
    <property type="protein sequence ID" value="RMB04784.1"/>
    <property type="molecule type" value="Genomic_DNA"/>
</dbReference>
<keyword evidence="2 8" id="KW-0808">Transferase</keyword>